<organism evidence="2">
    <name type="scientific">Chromera velia CCMP2878</name>
    <dbReference type="NCBI Taxonomy" id="1169474"/>
    <lineage>
        <taxon>Eukaryota</taxon>
        <taxon>Sar</taxon>
        <taxon>Alveolata</taxon>
        <taxon>Colpodellida</taxon>
        <taxon>Chromeraceae</taxon>
        <taxon>Chromera</taxon>
    </lineage>
</organism>
<dbReference type="AlphaFoldDB" id="A0A0G4HZS2"/>
<name>A0A0G4HZS2_9ALVE</name>
<protein>
    <submittedName>
        <fullName evidence="2">Uncharacterized protein</fullName>
    </submittedName>
</protein>
<dbReference type="EMBL" id="CDMZ01004552">
    <property type="protein sequence ID" value="CEM50094.1"/>
    <property type="molecule type" value="Genomic_DNA"/>
</dbReference>
<gene>
    <name evidence="2" type="ORF">Cvel_9795</name>
</gene>
<dbReference type="VEuPathDB" id="CryptoDB:Cvel_9795"/>
<feature type="compositionally biased region" description="Basic and acidic residues" evidence="1">
    <location>
        <begin position="54"/>
        <end position="63"/>
    </location>
</feature>
<feature type="compositionally biased region" description="Basic and acidic residues" evidence="1">
    <location>
        <begin position="71"/>
        <end position="88"/>
    </location>
</feature>
<sequence>MDCLTDLPSESFHFSRHQTVKLFTCPRGCSPSLHSLTAFNLHRFRNGQLRTSRGKQDGERRTDQTWISTMKDMDTSAKQDPQRREEVPTRVLFSSSQRGRRERRSAEGAGSGGVSRQVSERDSERRRTETGAPWSSLQILEGRRRGRSANAQGKGTEGTDIFALARDEKRNDIQMGVLQPFEFFPLLARLEHLNGQPVCRV</sequence>
<evidence type="ECO:0000256" key="1">
    <source>
        <dbReference type="SAM" id="MobiDB-lite"/>
    </source>
</evidence>
<evidence type="ECO:0000313" key="2">
    <source>
        <dbReference type="EMBL" id="CEM50094.1"/>
    </source>
</evidence>
<accession>A0A0G4HZS2</accession>
<proteinExistence type="predicted"/>
<feature type="compositionally biased region" description="Basic and acidic residues" evidence="1">
    <location>
        <begin position="118"/>
        <end position="129"/>
    </location>
</feature>
<reference evidence="2" key="1">
    <citation type="submission" date="2014-11" db="EMBL/GenBank/DDBJ databases">
        <authorList>
            <person name="Otto D Thomas"/>
            <person name="Naeem Raeece"/>
        </authorList>
    </citation>
    <scope>NUCLEOTIDE SEQUENCE</scope>
</reference>
<feature type="region of interest" description="Disordered" evidence="1">
    <location>
        <begin position="47"/>
        <end position="135"/>
    </location>
</feature>